<dbReference type="InterPro" id="IPR013598">
    <property type="entry name" value="Exportin-1/Importin-b-like"/>
</dbReference>
<dbReference type="InterPro" id="IPR001494">
    <property type="entry name" value="Importin-beta_N"/>
</dbReference>
<dbReference type="GO" id="GO:0005737">
    <property type="term" value="C:cytoplasm"/>
    <property type="evidence" value="ECO:0007669"/>
    <property type="project" value="UniProtKB-SubCell"/>
</dbReference>
<dbReference type="InterPro" id="IPR011989">
    <property type="entry name" value="ARM-like"/>
</dbReference>
<dbReference type="EMBL" id="FO082261">
    <property type="protein sequence ID" value="CCO20655.1"/>
    <property type="molecule type" value="Genomic_DNA"/>
</dbReference>
<dbReference type="GO" id="GO:0000049">
    <property type="term" value="F:tRNA binding"/>
    <property type="evidence" value="ECO:0007669"/>
    <property type="project" value="UniProtKB-UniRule"/>
</dbReference>
<evidence type="ECO:0000259" key="12">
    <source>
        <dbReference type="Pfam" id="PF03810"/>
    </source>
</evidence>
<feature type="domain" description="Importin N-terminal" evidence="12">
    <location>
        <begin position="35"/>
        <end position="119"/>
    </location>
</feature>
<dbReference type="RefSeq" id="XP_007508164.1">
    <property type="nucleotide sequence ID" value="XM_007508102.1"/>
</dbReference>
<dbReference type="STRING" id="41875.K8F727"/>
<keyword evidence="7 10" id="KW-0539">Nucleus</keyword>
<evidence type="ECO:0000256" key="8">
    <source>
        <dbReference type="ARBA" id="ARBA00029784"/>
    </source>
</evidence>
<dbReference type="Proteomes" id="UP000198341">
    <property type="component" value="Chromosome 18"/>
</dbReference>
<proteinExistence type="inferred from homology"/>
<dbReference type="GeneID" id="19010736"/>
<dbReference type="KEGG" id="bpg:Bathy18g01530"/>
<accession>K8F727</accession>
<dbReference type="OrthoDB" id="26399at2759"/>
<dbReference type="InterPro" id="IPR040017">
    <property type="entry name" value="XPOT"/>
</dbReference>
<protein>
    <recommendedName>
        <fullName evidence="2 10">Exportin-T</fullName>
    </recommendedName>
    <alternativeName>
        <fullName evidence="8 10">Exportin(tRNA)</fullName>
    </alternativeName>
    <alternativeName>
        <fullName evidence="9 10">tRNA exportin</fullName>
    </alternativeName>
</protein>
<dbReference type="InterPro" id="IPR045546">
    <property type="entry name" value="Exportin-T_C"/>
</dbReference>
<evidence type="ECO:0000256" key="7">
    <source>
        <dbReference type="ARBA" id="ARBA00023242"/>
    </source>
</evidence>
<evidence type="ECO:0000256" key="6">
    <source>
        <dbReference type="ARBA" id="ARBA00022884"/>
    </source>
</evidence>
<dbReference type="Gene3D" id="1.25.10.10">
    <property type="entry name" value="Leucine-rich Repeat Variant"/>
    <property type="match status" value="1"/>
</dbReference>
<name>K8F727_9CHLO</name>
<keyword evidence="16" id="KW-1185">Reference proteome</keyword>
<dbReference type="Pfam" id="PF08389">
    <property type="entry name" value="Xpo1"/>
    <property type="match status" value="1"/>
</dbReference>
<evidence type="ECO:0000256" key="9">
    <source>
        <dbReference type="ARBA" id="ARBA00032199"/>
    </source>
</evidence>
<dbReference type="GO" id="GO:0031267">
    <property type="term" value="F:small GTPase binding"/>
    <property type="evidence" value="ECO:0007669"/>
    <property type="project" value="InterPro"/>
</dbReference>
<evidence type="ECO:0000313" key="16">
    <source>
        <dbReference type="Proteomes" id="UP000198341"/>
    </source>
</evidence>
<evidence type="ECO:0000256" key="3">
    <source>
        <dbReference type="ARBA" id="ARBA00022448"/>
    </source>
</evidence>
<evidence type="ECO:0000256" key="5">
    <source>
        <dbReference type="ARBA" id="ARBA00022555"/>
    </source>
</evidence>
<dbReference type="AlphaFoldDB" id="K8F727"/>
<evidence type="ECO:0000259" key="14">
    <source>
        <dbReference type="Pfam" id="PF19282"/>
    </source>
</evidence>
<keyword evidence="5 10" id="KW-0820">tRNA-binding</keyword>
<evidence type="ECO:0000256" key="11">
    <source>
        <dbReference type="SAM" id="MobiDB-lite"/>
    </source>
</evidence>
<dbReference type="GO" id="GO:0005643">
    <property type="term" value="C:nuclear pore"/>
    <property type="evidence" value="ECO:0007669"/>
    <property type="project" value="TreeGrafter"/>
</dbReference>
<dbReference type="GO" id="GO:0071528">
    <property type="term" value="P:tRNA re-export from nucleus"/>
    <property type="evidence" value="ECO:0007669"/>
    <property type="project" value="UniProtKB-UniRule"/>
</dbReference>
<dbReference type="Pfam" id="PF19282">
    <property type="entry name" value="Exportin-T"/>
    <property type="match status" value="1"/>
</dbReference>
<dbReference type="InterPro" id="IPR016024">
    <property type="entry name" value="ARM-type_fold"/>
</dbReference>
<dbReference type="eggNOG" id="KOG2021">
    <property type="taxonomic scope" value="Eukaryota"/>
</dbReference>
<sequence>MADDFERAVLFSFQQNTPSSSSSNYNNNEERTSALQQLEQFVLSPDAWKVCAERFETSSSSEVKFWCLQTLAKKLSEEFFNEEEHFGSALPSSPASPPSSSLKFSHEDRQMLRNTIEKYVSAFQCQRVNDVFPMFIQNKLAECVAHAIASEGPAKRWPNFFENSAGILVNTNSGGDDTNTSDNEDKKTRAAFFLRILDCLDADVINSTDALRKGALYVRKSGRVKDYMRESNIVSFLFDTFLNMANSFSSDAKVLSQILIVASKYVDWVDVNIIASDGFMSFVSACSGHTNEDLRAASCLYLTSLIDKGMDADKKFMLITRFNLVEACSSLVAASFRDDDEQFAMKSLQLLQTLGNELLNMLNAISPIAINSKGGKMSVKERSMDCLRTPESEQLCNLLLVLATQAAMYGIPSKHESAVSASGQFLIQYSNRMKNDSYTLALSIPMVQETLLKNIIDRSSFEFVNDFGADFANGSDPYVIELECDVFALRHELMVLFRNISRAAPEIVLRATQAAIESAFNTSSIINNDNNNSSGGGGEVFWYRVEAALSALYNLGESSGFTDAVVNFAMKTNPNNAKDKNKSIEPPQSNNTGSAPQEHLELTSLVLSLVLKWDECSKSAAYHRIVSMSYMELCVRYHNMIEQNAEALHLVLRAFLDERGMRHPDSNVSSRACYLFMRMVKPVRSHLADKLDDIFTALEKPLSDAAAPLSSKMLEAIQAKVAQLASNLSIGTRAQAEEGNDDRLYVFEAAGSILGAEEVPEDKQCERLMQVCQVLCGRIVEFVNITDAENGALASQNAMRCVVALSNLSKGFSARICVQLRPKVGEIFRSAMEVTISCLKRWPSEKGVRHRVVGYLHQMVQILNETIVPYLPDAVDSLRSNGTNSKELGETLVLINQLSNTFKEALLPMIAPLFLPLRLQVHENIRAGFSQSASSDEFTRESHELERSWIQTVNTFALTSLLSPLLAANAEARDLCLAELVENAKTHSSISIRKLCLQALKHITTDWLVGNDNTGGNPQIGGEFSNFAAQKIGVECCLVAPLFDYNFADAGAVSAVNECFAIQRVLFQRIGQPFAELLAKSVLPNLLSAKVDPVGIENCAQAYVNLLQAESVKPKDIRLLLGEIAQQATFPDGFVHSPCTKS</sequence>
<evidence type="ECO:0000256" key="2">
    <source>
        <dbReference type="ARBA" id="ARBA00018928"/>
    </source>
</evidence>
<feature type="compositionally biased region" description="Polar residues" evidence="11">
    <location>
        <begin position="586"/>
        <end position="595"/>
    </location>
</feature>
<dbReference type="PANTHER" id="PTHR15952:SF11">
    <property type="entry name" value="EXPORTIN-T"/>
    <property type="match status" value="1"/>
</dbReference>
<gene>
    <name evidence="15" type="ordered locus">Bathy18g01530</name>
</gene>
<dbReference type="PANTHER" id="PTHR15952">
    <property type="entry name" value="EXPORTIN-T/LOS1"/>
    <property type="match status" value="1"/>
</dbReference>
<feature type="domain" description="Exportin-1/Importin-beta-like" evidence="13">
    <location>
        <begin position="134"/>
        <end position="299"/>
    </location>
</feature>
<dbReference type="SUPFAM" id="SSF48371">
    <property type="entry name" value="ARM repeat"/>
    <property type="match status" value="1"/>
</dbReference>
<dbReference type="Pfam" id="PF03810">
    <property type="entry name" value="IBN_N"/>
    <property type="match status" value="1"/>
</dbReference>
<dbReference type="GO" id="GO:0016363">
    <property type="term" value="C:nuclear matrix"/>
    <property type="evidence" value="ECO:0007669"/>
    <property type="project" value="TreeGrafter"/>
</dbReference>
<evidence type="ECO:0000313" key="15">
    <source>
        <dbReference type="EMBL" id="CCO20655.1"/>
    </source>
</evidence>
<keyword evidence="6 10" id="KW-0694">RNA-binding</keyword>
<reference evidence="15 16" key="1">
    <citation type="submission" date="2011-10" db="EMBL/GenBank/DDBJ databases">
        <authorList>
            <person name="Genoscope - CEA"/>
        </authorList>
    </citation>
    <scope>NUCLEOTIDE SEQUENCE [LARGE SCALE GENOMIC DNA]</scope>
    <source>
        <strain evidence="15 16">RCC 1105</strain>
    </source>
</reference>
<comment type="function">
    <text evidence="10">tRNA nucleus export receptor which facilitates tRNA translocation across the nuclear pore complex.</text>
</comment>
<keyword evidence="4 10" id="KW-0963">Cytoplasm</keyword>
<evidence type="ECO:0000256" key="10">
    <source>
        <dbReference type="RuleBase" id="RU366037"/>
    </source>
</evidence>
<comment type="subcellular location">
    <subcellularLocation>
        <location evidence="1 10">Cytoplasm</location>
    </subcellularLocation>
    <subcellularLocation>
        <location evidence="10">Nucleus</location>
    </subcellularLocation>
    <text evidence="10">Shuttles between the nucleus and the cytoplasm.</text>
</comment>
<evidence type="ECO:0000259" key="13">
    <source>
        <dbReference type="Pfam" id="PF08389"/>
    </source>
</evidence>
<organism evidence="15 16">
    <name type="scientific">Bathycoccus prasinos</name>
    <dbReference type="NCBI Taxonomy" id="41875"/>
    <lineage>
        <taxon>Eukaryota</taxon>
        <taxon>Viridiplantae</taxon>
        <taxon>Chlorophyta</taxon>
        <taxon>Mamiellophyceae</taxon>
        <taxon>Mamiellales</taxon>
        <taxon>Bathycoccaceae</taxon>
        <taxon>Bathycoccus</taxon>
    </lineage>
</organism>
<evidence type="ECO:0000256" key="1">
    <source>
        <dbReference type="ARBA" id="ARBA00004496"/>
    </source>
</evidence>
<feature type="domain" description="Exportin-T C-terminal" evidence="14">
    <location>
        <begin position="483"/>
        <end position="1087"/>
    </location>
</feature>
<evidence type="ECO:0000256" key="4">
    <source>
        <dbReference type="ARBA" id="ARBA00022490"/>
    </source>
</evidence>
<feature type="region of interest" description="Disordered" evidence="11">
    <location>
        <begin position="576"/>
        <end position="596"/>
    </location>
</feature>
<dbReference type="GO" id="GO:0006886">
    <property type="term" value="P:intracellular protein transport"/>
    <property type="evidence" value="ECO:0007669"/>
    <property type="project" value="InterPro"/>
</dbReference>
<comment type="similarity">
    <text evidence="10">Belongs to the exportin family.</text>
</comment>
<keyword evidence="3 10" id="KW-0813">Transport</keyword>